<dbReference type="EMBL" id="DSUJ01000008">
    <property type="protein sequence ID" value="HFI91010.1"/>
    <property type="molecule type" value="Genomic_DNA"/>
</dbReference>
<dbReference type="RefSeq" id="WP_304147729.1">
    <property type="nucleotide sequence ID" value="NZ_JAOAIE010000112.1"/>
</dbReference>
<dbReference type="InterPro" id="IPR007167">
    <property type="entry name" value="Fe-transptr_FeoA-like"/>
</dbReference>
<feature type="domain" description="Ferrous iron transporter FeoA-like" evidence="2">
    <location>
        <begin position="2"/>
        <end position="73"/>
    </location>
</feature>
<evidence type="ECO:0000313" key="3">
    <source>
        <dbReference type="EMBL" id="HFI91010.1"/>
    </source>
</evidence>
<gene>
    <name evidence="3" type="ORF">ENS31_05675</name>
</gene>
<dbReference type="InterPro" id="IPR038157">
    <property type="entry name" value="FeoA_core_dom"/>
</dbReference>
<dbReference type="GO" id="GO:0046914">
    <property type="term" value="F:transition metal ion binding"/>
    <property type="evidence" value="ECO:0007669"/>
    <property type="project" value="InterPro"/>
</dbReference>
<keyword evidence="1" id="KW-0408">Iron</keyword>
<dbReference type="PANTHER" id="PTHR42954:SF2">
    <property type="entry name" value="FE(2+) TRANSPORT PROTEIN A"/>
    <property type="match status" value="1"/>
</dbReference>
<proteinExistence type="predicted"/>
<organism evidence="3">
    <name type="scientific">Ignavibacterium album</name>
    <dbReference type="NCBI Taxonomy" id="591197"/>
    <lineage>
        <taxon>Bacteria</taxon>
        <taxon>Pseudomonadati</taxon>
        <taxon>Ignavibacteriota</taxon>
        <taxon>Ignavibacteria</taxon>
        <taxon>Ignavibacteriales</taxon>
        <taxon>Ignavibacteriaceae</taxon>
        <taxon>Ignavibacterium</taxon>
    </lineage>
</organism>
<dbReference type="SUPFAM" id="SSF50037">
    <property type="entry name" value="C-terminal domain of transcriptional repressors"/>
    <property type="match status" value="1"/>
</dbReference>
<dbReference type="InterPro" id="IPR008988">
    <property type="entry name" value="Transcriptional_repressor_C"/>
</dbReference>
<comment type="caution">
    <text evidence="3">The sequence shown here is derived from an EMBL/GenBank/DDBJ whole genome shotgun (WGS) entry which is preliminary data.</text>
</comment>
<dbReference type="Pfam" id="PF04023">
    <property type="entry name" value="FeoA"/>
    <property type="match status" value="1"/>
</dbReference>
<dbReference type="InterPro" id="IPR052713">
    <property type="entry name" value="FeoA"/>
</dbReference>
<dbReference type="Gene3D" id="2.30.30.90">
    <property type="match status" value="1"/>
</dbReference>
<dbReference type="AlphaFoldDB" id="A0A7V3E6G9"/>
<protein>
    <submittedName>
        <fullName evidence="3">Ferrous iron transport protein A</fullName>
    </submittedName>
</protein>
<evidence type="ECO:0000259" key="2">
    <source>
        <dbReference type="SMART" id="SM00899"/>
    </source>
</evidence>
<dbReference type="PANTHER" id="PTHR42954">
    <property type="entry name" value="FE(2+) TRANSPORT PROTEIN A"/>
    <property type="match status" value="1"/>
</dbReference>
<evidence type="ECO:0000256" key="1">
    <source>
        <dbReference type="ARBA" id="ARBA00023004"/>
    </source>
</evidence>
<sequence>MKTAAELKRGEKARITDINSDNPSYKRLIEIGFTPGQEIELVNTSIFDDPLAFSIRGTLIAIRRNEADCIILS</sequence>
<reference evidence="3" key="1">
    <citation type="journal article" date="2020" name="mSystems">
        <title>Genome- and Community-Level Interaction Insights into Carbon Utilization and Element Cycling Functions of Hydrothermarchaeota in Hydrothermal Sediment.</title>
        <authorList>
            <person name="Zhou Z."/>
            <person name="Liu Y."/>
            <person name="Xu W."/>
            <person name="Pan J."/>
            <person name="Luo Z.H."/>
            <person name="Li M."/>
        </authorList>
    </citation>
    <scope>NUCLEOTIDE SEQUENCE [LARGE SCALE GENOMIC DNA]</scope>
    <source>
        <strain evidence="3">SpSt-479</strain>
    </source>
</reference>
<dbReference type="SMART" id="SM00899">
    <property type="entry name" value="FeoA"/>
    <property type="match status" value="1"/>
</dbReference>
<accession>A0A7V3E6G9</accession>
<name>A0A7V3E6G9_9BACT</name>